<evidence type="ECO:0000313" key="2">
    <source>
        <dbReference type="EMBL" id="MPB99278.1"/>
    </source>
</evidence>
<comment type="caution">
    <text evidence="2">The sequence shown here is derived from an EMBL/GenBank/DDBJ whole genome shotgun (WGS) entry which is preliminary data.</text>
</comment>
<organism evidence="2 3">
    <name type="scientific">Campylobacter subantarcticus</name>
    <dbReference type="NCBI Taxonomy" id="497724"/>
    <lineage>
        <taxon>Bacteria</taxon>
        <taxon>Pseudomonadati</taxon>
        <taxon>Campylobacterota</taxon>
        <taxon>Epsilonproteobacteria</taxon>
        <taxon>Campylobacterales</taxon>
        <taxon>Campylobacteraceae</taxon>
        <taxon>Campylobacter</taxon>
    </lineage>
</organism>
<keyword evidence="1" id="KW-0812">Transmembrane</keyword>
<dbReference type="Proteomes" id="UP000364097">
    <property type="component" value="Unassembled WGS sequence"/>
</dbReference>
<evidence type="ECO:0000313" key="3">
    <source>
        <dbReference type="Proteomes" id="UP000364097"/>
    </source>
</evidence>
<keyword evidence="1" id="KW-1133">Transmembrane helix</keyword>
<evidence type="ECO:0000256" key="1">
    <source>
        <dbReference type="SAM" id="Phobius"/>
    </source>
</evidence>
<feature type="transmembrane region" description="Helical" evidence="1">
    <location>
        <begin position="228"/>
        <end position="246"/>
    </location>
</feature>
<gene>
    <name evidence="2" type="ORF">A0Z09_004320</name>
</gene>
<reference evidence="2" key="1">
    <citation type="submission" date="2019-08" db="EMBL/GenBank/DDBJ databases">
        <title>Rapid identification of Enteric Bacteria from Whole Genome Sequences (WGS) using Average Nucleotide Identity (ANI).</title>
        <authorList>
            <person name="Lane C."/>
        </authorList>
    </citation>
    <scope>NUCLEOTIDE SEQUENCE [LARGE SCALE GENOMIC DNA]</scope>
    <source>
        <strain evidence="2">2010D-8461</strain>
    </source>
</reference>
<sequence>MNEKNIGGIGDFNSYGSGRFAHPNIKFDDIKKSNSASGRNIFNALSEIQRYHVIEERSEEIPKEYFTIEQIIDYFKIGFKSGFLESFIFAGLICFLQILYPSYKYYFLGKETTNMENILISISTYGPLIASTFFMAYISKYYKGLLTKRAIFSLMNGRSFTFILKGVGIFYLFMFLKSYSLENPSVIYSWTDWTLWLAQWFNPSINVEQLYVFYYRFVIPSLHDSAHYFLYSMIIFALLPYFTIFYKGFVRKKQKLEIEEEYEKY</sequence>
<keyword evidence="3" id="KW-1185">Reference proteome</keyword>
<feature type="transmembrane region" description="Helical" evidence="1">
    <location>
        <begin position="159"/>
        <end position="176"/>
    </location>
</feature>
<dbReference type="RefSeq" id="WP_043019633.1">
    <property type="nucleotide sequence ID" value="NZ_AACKMW020000033.1"/>
</dbReference>
<dbReference type="EMBL" id="AACKMW020000033">
    <property type="protein sequence ID" value="MPB99278.1"/>
    <property type="molecule type" value="Genomic_DNA"/>
</dbReference>
<accession>A0ABW9N4S0</accession>
<protein>
    <submittedName>
        <fullName evidence="2">Uncharacterized protein</fullName>
    </submittedName>
</protein>
<feature type="transmembrane region" description="Helical" evidence="1">
    <location>
        <begin position="83"/>
        <end position="103"/>
    </location>
</feature>
<proteinExistence type="predicted"/>
<name>A0ABW9N4S0_9BACT</name>
<keyword evidence="1" id="KW-0472">Membrane</keyword>
<feature type="transmembrane region" description="Helical" evidence="1">
    <location>
        <begin position="118"/>
        <end position="138"/>
    </location>
</feature>